<feature type="signal peptide" evidence="4">
    <location>
        <begin position="1"/>
        <end position="26"/>
    </location>
</feature>
<evidence type="ECO:0000259" key="5">
    <source>
        <dbReference type="Pfam" id="PF01464"/>
    </source>
</evidence>
<dbReference type="InterPro" id="IPR023346">
    <property type="entry name" value="Lysozyme-like_dom_sf"/>
</dbReference>
<dbReference type="Pfam" id="PF01464">
    <property type="entry name" value="SLT"/>
    <property type="match status" value="1"/>
</dbReference>
<dbReference type="InterPro" id="IPR000189">
    <property type="entry name" value="Transglyc_AS"/>
</dbReference>
<proteinExistence type="inferred from homology"/>
<dbReference type="Proteomes" id="UP000199664">
    <property type="component" value="Unassembled WGS sequence"/>
</dbReference>
<dbReference type="GO" id="GO:0000270">
    <property type="term" value="P:peptidoglycan metabolic process"/>
    <property type="evidence" value="ECO:0007669"/>
    <property type="project" value="InterPro"/>
</dbReference>
<dbReference type="AlphaFoldDB" id="A0A1H7IEG5"/>
<dbReference type="GO" id="GO:0008933">
    <property type="term" value="F:peptidoglycan lytic transglycosylase activity"/>
    <property type="evidence" value="ECO:0007669"/>
    <property type="project" value="InterPro"/>
</dbReference>
<feature type="chain" id="PRO_5011576523" evidence="4">
    <location>
        <begin position="27"/>
        <end position="712"/>
    </location>
</feature>
<dbReference type="Gene3D" id="1.25.20.10">
    <property type="entry name" value="Bacterial muramidases"/>
    <property type="match status" value="1"/>
</dbReference>
<comment type="similarity">
    <text evidence="1">Belongs to the transglycosylase Slt family.</text>
</comment>
<evidence type="ECO:0000313" key="6">
    <source>
        <dbReference type="EMBL" id="SEK60714.1"/>
    </source>
</evidence>
<dbReference type="EMBL" id="FOAN01000001">
    <property type="protein sequence ID" value="SEK60714.1"/>
    <property type="molecule type" value="Genomic_DNA"/>
</dbReference>
<evidence type="ECO:0000313" key="7">
    <source>
        <dbReference type="Proteomes" id="UP000199664"/>
    </source>
</evidence>
<dbReference type="STRING" id="1036779.SAMN04515666_101949"/>
<dbReference type="InterPro" id="IPR008258">
    <property type="entry name" value="Transglycosylase_SLT_dom_1"/>
</dbReference>
<keyword evidence="3 4" id="KW-0732">Signal</keyword>
<dbReference type="SUPFAM" id="SSF53955">
    <property type="entry name" value="Lysozyme-like"/>
    <property type="match status" value="1"/>
</dbReference>
<feature type="domain" description="Transglycosylase SLT" evidence="5">
    <location>
        <begin position="555"/>
        <end position="655"/>
    </location>
</feature>
<evidence type="ECO:0000256" key="4">
    <source>
        <dbReference type="SAM" id="SignalP"/>
    </source>
</evidence>
<dbReference type="SUPFAM" id="SSF48435">
    <property type="entry name" value="Bacterial muramidases"/>
    <property type="match status" value="1"/>
</dbReference>
<comment type="similarity">
    <text evidence="2">Belongs to the virb1 family.</text>
</comment>
<reference evidence="7" key="1">
    <citation type="submission" date="2016-10" db="EMBL/GenBank/DDBJ databases">
        <authorList>
            <person name="Varghese N."/>
            <person name="Submissions S."/>
        </authorList>
    </citation>
    <scope>NUCLEOTIDE SEQUENCE [LARGE SCALE GENOMIC DNA]</scope>
    <source>
        <strain evidence="7">LMG 26383,CCUG 61248,R- 45681</strain>
    </source>
</reference>
<accession>A0A1H7IEG5</accession>
<sequence length="712" mass="77490">MALSPGRRFFGAGLTLILVAVGPCSAGPDGSHPLQIERLARVNTSDDPGPASVDVGVTASLAPQTEPPASPVPPATILRPEERIDLEPLKKAVAAYRAGKLEDGDAIARGIDDKAVRGMLEWVALRSLANVVSFERIAEFLDAFPNYPGTTPFRRRAEAALLTDRRSPETVRAFFHGREPISPAGRVALARALAAEGKANEALALARRIWLKDHLGAGLEKIVLDNFGEKLTVADHRLRTERYLFAGKSEEALRNAARVSQDYVALAKVRLASAKAKGPIAQKQIDAVPAALKKDISFAFLQAQQARRSGKPADAAKAIAEVPRDPGVLGDGDGWWEERRLIARKLLDDGDAKGAYAVASGHGAEDAAERIDAEWHAGWIALRFEKDAERAAKHFAEAAKIAETPISVARATYWQGRAADALNKSDEARTFYARAAEHPVAYYGQLARARLGLTDLPVRRTIAAPLAHLPGFKAAKLLYAIEAPDLAGQLLIDLSQRLHDAAALEAIADIARQRADARTLLTIGKISLQRGFPLDEAAFPTFGVPEFPSVGDPMERAIVHAIARQESAFDPGAVSHAGALGLMQMMPATARETARRAQMPFELDKLTKDPLYSAKMGAAHLNDLLGDWRGSYILTFAAYNAGSGNVKKWIAAYGDPRTPEVDAVDWVERISFTETRNYVQRVMENLQVYRQRLNQRTAYMIDYDLKRGSKRD</sequence>
<dbReference type="Gene3D" id="1.10.530.10">
    <property type="match status" value="1"/>
</dbReference>
<organism evidence="6 7">
    <name type="scientific">Bosea lupini</name>
    <dbReference type="NCBI Taxonomy" id="1036779"/>
    <lineage>
        <taxon>Bacteria</taxon>
        <taxon>Pseudomonadati</taxon>
        <taxon>Pseudomonadota</taxon>
        <taxon>Alphaproteobacteria</taxon>
        <taxon>Hyphomicrobiales</taxon>
        <taxon>Boseaceae</taxon>
        <taxon>Bosea</taxon>
    </lineage>
</organism>
<name>A0A1H7IEG5_9HYPH</name>
<evidence type="ECO:0000256" key="1">
    <source>
        <dbReference type="ARBA" id="ARBA00007734"/>
    </source>
</evidence>
<dbReference type="PANTHER" id="PTHR37423">
    <property type="entry name" value="SOLUBLE LYTIC MUREIN TRANSGLYCOSYLASE-RELATED"/>
    <property type="match status" value="1"/>
</dbReference>
<dbReference type="PROSITE" id="PS00922">
    <property type="entry name" value="TRANSGLYCOSYLASE"/>
    <property type="match status" value="1"/>
</dbReference>
<evidence type="ECO:0000256" key="3">
    <source>
        <dbReference type="ARBA" id="ARBA00022729"/>
    </source>
</evidence>
<dbReference type="CDD" id="cd13401">
    <property type="entry name" value="Slt70-like"/>
    <property type="match status" value="1"/>
</dbReference>
<evidence type="ECO:0000256" key="2">
    <source>
        <dbReference type="ARBA" id="ARBA00009387"/>
    </source>
</evidence>
<keyword evidence="7" id="KW-1185">Reference proteome</keyword>
<dbReference type="GO" id="GO:0004553">
    <property type="term" value="F:hydrolase activity, hydrolyzing O-glycosyl compounds"/>
    <property type="evidence" value="ECO:0007669"/>
    <property type="project" value="InterPro"/>
</dbReference>
<protein>
    <submittedName>
        <fullName evidence="6">Soluble lytic murein transglycosylase</fullName>
    </submittedName>
</protein>
<dbReference type="GO" id="GO:0016020">
    <property type="term" value="C:membrane"/>
    <property type="evidence" value="ECO:0007669"/>
    <property type="project" value="InterPro"/>
</dbReference>
<dbReference type="PANTHER" id="PTHR37423:SF2">
    <property type="entry name" value="MEMBRANE-BOUND LYTIC MUREIN TRANSGLYCOSYLASE C"/>
    <property type="match status" value="1"/>
</dbReference>
<gene>
    <name evidence="6" type="ORF">SAMN04515666_101949</name>
</gene>
<dbReference type="GO" id="GO:0042597">
    <property type="term" value="C:periplasmic space"/>
    <property type="evidence" value="ECO:0007669"/>
    <property type="project" value="InterPro"/>
</dbReference>
<dbReference type="InterPro" id="IPR008939">
    <property type="entry name" value="Lytic_TGlycosylase_superhlx_U"/>
</dbReference>